<dbReference type="PANTHER" id="PTHR21113">
    <property type="entry name" value="AGAP001705-PA"/>
    <property type="match status" value="1"/>
</dbReference>
<feature type="region of interest" description="Disordered" evidence="1">
    <location>
        <begin position="831"/>
        <end position="996"/>
    </location>
</feature>
<feature type="region of interest" description="Disordered" evidence="1">
    <location>
        <begin position="516"/>
        <end position="567"/>
    </location>
</feature>
<dbReference type="Gene3D" id="1.10.530.10">
    <property type="match status" value="1"/>
</dbReference>
<keyword evidence="2" id="KW-1133">Transmembrane helix</keyword>
<keyword evidence="2" id="KW-0472">Membrane</keyword>
<name>A0A7S2KUD8_9STRA</name>
<feature type="compositionally biased region" description="Basic residues" evidence="1">
    <location>
        <begin position="977"/>
        <end position="996"/>
    </location>
</feature>
<keyword evidence="2" id="KW-0812">Transmembrane</keyword>
<accession>A0A7S2KUD8</accession>
<protein>
    <recommendedName>
        <fullName evidence="5">Glycoside hydrolase family 19 catalytic domain-containing protein</fullName>
    </recommendedName>
</protein>
<evidence type="ECO:0000313" key="4">
    <source>
        <dbReference type="EMBL" id="CAD9585798.1"/>
    </source>
</evidence>
<feature type="compositionally biased region" description="Pro residues" evidence="1">
    <location>
        <begin position="537"/>
        <end position="563"/>
    </location>
</feature>
<evidence type="ECO:0000256" key="2">
    <source>
        <dbReference type="SAM" id="Phobius"/>
    </source>
</evidence>
<dbReference type="AlphaFoldDB" id="A0A7S2KUD8"/>
<dbReference type="EMBL" id="HBGZ01007187">
    <property type="protein sequence ID" value="CAD9585798.1"/>
    <property type="molecule type" value="Transcribed_RNA"/>
</dbReference>
<evidence type="ECO:0000256" key="3">
    <source>
        <dbReference type="SAM" id="SignalP"/>
    </source>
</evidence>
<feature type="chain" id="PRO_5031176036" description="Glycoside hydrolase family 19 catalytic domain-containing protein" evidence="3">
    <location>
        <begin position="41"/>
        <end position="996"/>
    </location>
</feature>
<proteinExistence type="predicted"/>
<organism evidence="4">
    <name type="scientific">Skeletonema marinoi</name>
    <dbReference type="NCBI Taxonomy" id="267567"/>
    <lineage>
        <taxon>Eukaryota</taxon>
        <taxon>Sar</taxon>
        <taxon>Stramenopiles</taxon>
        <taxon>Ochrophyta</taxon>
        <taxon>Bacillariophyta</taxon>
        <taxon>Coscinodiscophyceae</taxon>
        <taxon>Thalassiosirophycidae</taxon>
        <taxon>Thalassiosirales</taxon>
        <taxon>Skeletonemataceae</taxon>
        <taxon>Skeletonema</taxon>
        <taxon>Skeletonema marinoi-dohrnii complex</taxon>
    </lineage>
</organism>
<feature type="compositionally biased region" description="Basic and acidic residues" evidence="1">
    <location>
        <begin position="892"/>
        <end position="901"/>
    </location>
</feature>
<feature type="compositionally biased region" description="Polar residues" evidence="1">
    <location>
        <begin position="870"/>
        <end position="891"/>
    </location>
</feature>
<gene>
    <name evidence="4" type="ORF">SMAR0320_LOCUS5096</name>
</gene>
<keyword evidence="3" id="KW-0732">Signal</keyword>
<feature type="signal peptide" evidence="3">
    <location>
        <begin position="1"/>
        <end position="40"/>
    </location>
</feature>
<evidence type="ECO:0008006" key="5">
    <source>
        <dbReference type="Google" id="ProtNLM"/>
    </source>
</evidence>
<dbReference type="PANTHER" id="PTHR21113:SF4">
    <property type="entry name" value="CHITIN-BINDING TYPE-4 DOMAIN-CONTAINING PROTEIN"/>
    <property type="match status" value="1"/>
</dbReference>
<feature type="compositionally biased region" description="Polar residues" evidence="1">
    <location>
        <begin position="914"/>
        <end position="923"/>
    </location>
</feature>
<feature type="transmembrane region" description="Helical" evidence="2">
    <location>
        <begin position="757"/>
        <end position="777"/>
    </location>
</feature>
<sequence length="996" mass="110159">MAESHRFFAMQPLPITCSFHHPLMILLCTLLLSFVHPTNSQINTNWFCGTSATDASLKCGTACPTGSGCPVGQYCFSGINSCSTTSSSSRYCGTNLEDANAKCGVACPTGKGCPFGQACFLNTICNAWNAGGSTSSSSTTASTGTIKTFGHAAVEETFQNIKDVINTKLFLYETPGMQWLPSTVYRFDGFFDGLQLMYKQGVNGKKIYMGGNDPDCPHCHMYGLVNIAAFLAQAMKETIRYDACDENSWDRVGDKKMYPIANACGQLGQSYQDYHCKEEERFMECEVDINMSINAVTHAKWWGAPGPLFCGPKTQYPHTGYWDFSYECNNQWANPPESCDVYEGQKGGKHIDDAPYANAAGRTDVEGCCWWGRGVIQTSGVCNFGKLNYFLGKRAHDEGRESRYPDIDFCKDPEAICANGNYKELKWIAGFFYWVDQVQPYESDGWIYLDELRKFVDGGMEGDAFINSVSGIVNRGCHNPPCGTGELDGGPERTENFFKILKEMTFAWVDVAPPATAPPTRMPTPLPTLNPTKEPTDPPYPLPTPRPISPPPTSPPTSLPTPSPTVQSLVKEESRFIEYKCGVGVEAGPQTYIDVIFAYELHNELDTAASDALKEAKKLMLDDIARRIGCNELSNRNMQQSESEEGDFSNIIGITSSRVDGLDLDVAGCTEEVQLDTQTTCTPAKGGFALFAKSGTDQNALNGISDRIKSIIEKSMADGQYETGSILKTIYIGDRVQTTPDAINIYSEPEPSKTAQYALYGLIVVCLVLLCLLCMSLRSSRRRARKHFQREDEELAYIESRSRPVPMDYNDEPQHGINDQNLYGRDYYMHSQRPRSRSNSSSRRSMNRDDSTRPRTRASSKGSRKEIDQSDYSRASNREGTSIDFSRATSDGSHDYPDTRSFRPPPPRSKSTPIIQKQSSSRRNLPPAKLRDVQADDDSSDESSSSSSESDDESPNIPPPPPRTDNTGASSKDERRQRLKAAKARAASRRSARTLT</sequence>
<feature type="compositionally biased region" description="Pro residues" evidence="1">
    <location>
        <begin position="516"/>
        <end position="528"/>
    </location>
</feature>
<evidence type="ECO:0000256" key="1">
    <source>
        <dbReference type="SAM" id="MobiDB-lite"/>
    </source>
</evidence>
<reference evidence="4" key="1">
    <citation type="submission" date="2021-01" db="EMBL/GenBank/DDBJ databases">
        <authorList>
            <person name="Corre E."/>
            <person name="Pelletier E."/>
            <person name="Niang G."/>
            <person name="Scheremetjew M."/>
            <person name="Finn R."/>
            <person name="Kale V."/>
            <person name="Holt S."/>
            <person name="Cochrane G."/>
            <person name="Meng A."/>
            <person name="Brown T."/>
            <person name="Cohen L."/>
        </authorList>
    </citation>
    <scope>NUCLEOTIDE SEQUENCE</scope>
    <source>
        <strain evidence="4">SM1012Den-03</strain>
    </source>
</reference>